<dbReference type="NCBIfam" id="TIGR03696">
    <property type="entry name" value="Rhs_assc_core"/>
    <property type="match status" value="1"/>
</dbReference>
<dbReference type="PROSITE" id="PS00018">
    <property type="entry name" value="EF_HAND_1"/>
    <property type="match status" value="1"/>
</dbReference>
<accession>A0A554VAI7</accession>
<dbReference type="AlphaFoldDB" id="A0A554VAI7"/>
<dbReference type="InterPro" id="IPR018247">
    <property type="entry name" value="EF_Hand_1_Ca_BS"/>
</dbReference>
<feature type="compositionally biased region" description="Polar residues" evidence="1">
    <location>
        <begin position="355"/>
        <end position="364"/>
    </location>
</feature>
<dbReference type="InterPro" id="IPR022385">
    <property type="entry name" value="Rhs_assc_core"/>
</dbReference>
<dbReference type="PANTHER" id="PTHR32305:SF15">
    <property type="entry name" value="PROTEIN RHSA-RELATED"/>
    <property type="match status" value="1"/>
</dbReference>
<dbReference type="Gene3D" id="2.180.10.10">
    <property type="entry name" value="RHS repeat-associated core"/>
    <property type="match status" value="1"/>
</dbReference>
<comment type="caution">
    <text evidence="2">The sequence shown here is derived from an EMBL/GenBank/DDBJ whole genome shotgun (WGS) entry which is preliminary data.</text>
</comment>
<reference evidence="2 3" key="1">
    <citation type="submission" date="2019-07" db="EMBL/GenBank/DDBJ databases">
        <title>The draft genome sequence of Aquimarina algiphila M91.</title>
        <authorList>
            <person name="Meng X."/>
        </authorList>
    </citation>
    <scope>NUCLEOTIDE SEQUENCE [LARGE SCALE GENOMIC DNA]</scope>
    <source>
        <strain evidence="2 3">M91</strain>
    </source>
</reference>
<sequence>MDDRSNVLIFCFVARQPLEKRVYRLFFCVTDYTGNYIYKNGQLEFFNHPEGYVEKEADGYKYVYQYKDHLGNIRLSYKDADKDGTITTSEIVEEKNYYPFGLQHKGYNNTVLSEHPYGYNGKEENDELGLGTLDFGARNYNPDLGRWMNIDPLAARYDAYSPYSFTINNPIYFVDPDGKQIIIYYNYGGKEREYEYSYKEGRSTKGLPKFLANALTALDGLYEASNIDTTGDGENDTNVLDALIESDKELSIVDSKGKSSKFAKGRSQKGRNRQIGTIRFNPNEGVLFDDVNDSTSDVLQEQLNSNSLPETAKVNSPTSLLGHESLHAWNFLTREQTTTSDGSYSNSYRDRQSDKSTQNETPAFSNGEEKRATTLSKQINRNLGENPRNNYRGIGVPVQGVRSNKIKKDK</sequence>
<feature type="region of interest" description="Disordered" evidence="1">
    <location>
        <begin position="337"/>
        <end position="410"/>
    </location>
</feature>
<organism evidence="2 3">
    <name type="scientific">Aquimarina algiphila</name>
    <dbReference type="NCBI Taxonomy" id="2047982"/>
    <lineage>
        <taxon>Bacteria</taxon>
        <taxon>Pseudomonadati</taxon>
        <taxon>Bacteroidota</taxon>
        <taxon>Flavobacteriia</taxon>
        <taxon>Flavobacteriales</taxon>
        <taxon>Flavobacteriaceae</taxon>
        <taxon>Aquimarina</taxon>
    </lineage>
</organism>
<protein>
    <submittedName>
        <fullName evidence="2">RHS repeat-associated core domain-containing protein</fullName>
    </submittedName>
</protein>
<evidence type="ECO:0000313" key="3">
    <source>
        <dbReference type="Proteomes" id="UP000318833"/>
    </source>
</evidence>
<dbReference type="PANTHER" id="PTHR32305">
    <property type="match status" value="1"/>
</dbReference>
<proteinExistence type="predicted"/>
<gene>
    <name evidence="2" type="ORF">FOF46_29905</name>
</gene>
<feature type="compositionally biased region" description="Polar residues" evidence="1">
    <location>
        <begin position="373"/>
        <end position="389"/>
    </location>
</feature>
<dbReference type="OrthoDB" id="1165042at2"/>
<keyword evidence="3" id="KW-1185">Reference proteome</keyword>
<feature type="compositionally biased region" description="Polar residues" evidence="1">
    <location>
        <begin position="337"/>
        <end position="347"/>
    </location>
</feature>
<dbReference type="Proteomes" id="UP000318833">
    <property type="component" value="Unassembled WGS sequence"/>
</dbReference>
<dbReference type="EMBL" id="VLNR01000124">
    <property type="protein sequence ID" value="TSE03153.1"/>
    <property type="molecule type" value="Genomic_DNA"/>
</dbReference>
<evidence type="ECO:0000256" key="1">
    <source>
        <dbReference type="SAM" id="MobiDB-lite"/>
    </source>
</evidence>
<dbReference type="InterPro" id="IPR050708">
    <property type="entry name" value="T6SS_VgrG/RHS"/>
</dbReference>
<evidence type="ECO:0000313" key="2">
    <source>
        <dbReference type="EMBL" id="TSE03153.1"/>
    </source>
</evidence>
<name>A0A554VAI7_9FLAO</name>